<comment type="caution">
    <text evidence="1">The sequence shown here is derived from an EMBL/GenBank/DDBJ whole genome shotgun (WGS) entry which is preliminary data.</text>
</comment>
<proteinExistence type="predicted"/>
<evidence type="ECO:0000313" key="2">
    <source>
        <dbReference type="Proteomes" id="UP000294614"/>
    </source>
</evidence>
<dbReference type="RefSeq" id="WP_132871154.1">
    <property type="nucleotide sequence ID" value="NZ_JAJUHT010000003.1"/>
</dbReference>
<accession>A0A4R1KB65</accession>
<name>A0A4R1KB65_9BACT</name>
<dbReference type="AlphaFoldDB" id="A0A4R1KB65"/>
<sequence>MNIKISLITSTHNAYNQDFSVLENLLDSSGIALEVIRVNDPYGSFHLNNINCRNMRTITPPKGLGYFNSLRFGLLQTTGSYIYFLSEDTKLNDLSFFSQAVKKLNEDADLVFSRSEVSTAGHGNYIMKHPFKEQYTPAEFLREWYNLRMIFVDYFSFSSFMFRKDMLMAAEAFISSFPDAVSLDTATIIKSILLSRNIAFVDCVTATRHFRSGGRDVNDKSNMTAQVVNHFAIPLDVTSFIKKLDLSHELITEMKTFFNQYAVYSFNAITSDFYQTSNEVIFDCMDFEELLKNRDVYIYGRGWVGLALVEYLKNAGIGVRSFIDDFKAGEGIITFDQFKNEEHRNTSVIIASYKCTDVFRIYKKLQTVGGLNIIDLLRA</sequence>
<reference evidence="1 2" key="1">
    <citation type="submission" date="2019-03" db="EMBL/GenBank/DDBJ databases">
        <title>Genomic Encyclopedia of Type Strains, Phase IV (KMG-IV): sequencing the most valuable type-strain genomes for metagenomic binning, comparative biology and taxonomic classification.</title>
        <authorList>
            <person name="Goeker M."/>
        </authorList>
    </citation>
    <scope>NUCLEOTIDE SEQUENCE [LARGE SCALE GENOMIC DNA]</scope>
    <source>
        <strain evidence="1 2">DSM 24984</strain>
    </source>
</reference>
<dbReference type="Gene3D" id="3.90.550.10">
    <property type="entry name" value="Spore Coat Polysaccharide Biosynthesis Protein SpsA, Chain A"/>
    <property type="match status" value="1"/>
</dbReference>
<dbReference type="EMBL" id="SMGG01000003">
    <property type="protein sequence ID" value="TCK61674.1"/>
    <property type="molecule type" value="Genomic_DNA"/>
</dbReference>
<dbReference type="OrthoDB" id="9785185at2"/>
<organism evidence="1 2">
    <name type="scientific">Seleniivibrio woodruffii</name>
    <dbReference type="NCBI Taxonomy" id="1078050"/>
    <lineage>
        <taxon>Bacteria</taxon>
        <taxon>Pseudomonadati</taxon>
        <taxon>Deferribacterota</taxon>
        <taxon>Deferribacteres</taxon>
        <taxon>Deferribacterales</taxon>
        <taxon>Geovibrionaceae</taxon>
        <taxon>Seleniivibrio</taxon>
    </lineage>
</organism>
<keyword evidence="2" id="KW-1185">Reference proteome</keyword>
<gene>
    <name evidence="1" type="ORF">C8D98_0176</name>
</gene>
<dbReference type="SUPFAM" id="SSF53448">
    <property type="entry name" value="Nucleotide-diphospho-sugar transferases"/>
    <property type="match status" value="1"/>
</dbReference>
<evidence type="ECO:0008006" key="3">
    <source>
        <dbReference type="Google" id="ProtNLM"/>
    </source>
</evidence>
<dbReference type="InterPro" id="IPR029044">
    <property type="entry name" value="Nucleotide-diphossugar_trans"/>
</dbReference>
<protein>
    <recommendedName>
        <fullName evidence="3">Glycosyl transferase family 2</fullName>
    </recommendedName>
</protein>
<evidence type="ECO:0000313" key="1">
    <source>
        <dbReference type="EMBL" id="TCK61674.1"/>
    </source>
</evidence>
<dbReference type="Proteomes" id="UP000294614">
    <property type="component" value="Unassembled WGS sequence"/>
</dbReference>